<dbReference type="AlphaFoldDB" id="A0A1J5RXS3"/>
<evidence type="ECO:0000259" key="4">
    <source>
        <dbReference type="PROSITE" id="PS51077"/>
    </source>
</evidence>
<dbReference type="InterPro" id="IPR036390">
    <property type="entry name" value="WH_DNA-bd_sf"/>
</dbReference>
<name>A0A1J5RXS3_9ZZZZ</name>
<reference evidence="6" key="1">
    <citation type="submission" date="2016-10" db="EMBL/GenBank/DDBJ databases">
        <title>Sequence of Gallionella enrichment culture.</title>
        <authorList>
            <person name="Poehlein A."/>
            <person name="Muehling M."/>
            <person name="Daniel R."/>
        </authorList>
    </citation>
    <scope>NUCLEOTIDE SEQUENCE</scope>
</reference>
<dbReference type="PANTHER" id="PTHR30136">
    <property type="entry name" value="HELIX-TURN-HELIX TRANSCRIPTIONAL REGULATOR, ICLR FAMILY"/>
    <property type="match status" value="1"/>
</dbReference>
<dbReference type="InterPro" id="IPR005471">
    <property type="entry name" value="Tscrpt_reg_IclR_N"/>
</dbReference>
<dbReference type="SUPFAM" id="SSF46785">
    <property type="entry name" value="Winged helix' DNA-binding domain"/>
    <property type="match status" value="1"/>
</dbReference>
<keyword evidence="2" id="KW-0238">DNA-binding</keyword>
<dbReference type="GO" id="GO:0003700">
    <property type="term" value="F:DNA-binding transcription factor activity"/>
    <property type="evidence" value="ECO:0007669"/>
    <property type="project" value="TreeGrafter"/>
</dbReference>
<protein>
    <submittedName>
        <fullName evidence="6">Pca regulon regulatory protein</fullName>
    </submittedName>
</protein>
<dbReference type="InterPro" id="IPR014757">
    <property type="entry name" value="Tscrpt_reg_IclR_C"/>
</dbReference>
<comment type="caution">
    <text evidence="6">The sequence shown here is derived from an EMBL/GenBank/DDBJ whole genome shotgun (WGS) entry which is preliminary data.</text>
</comment>
<dbReference type="GO" id="GO:0003677">
    <property type="term" value="F:DNA binding"/>
    <property type="evidence" value="ECO:0007669"/>
    <property type="project" value="UniProtKB-KW"/>
</dbReference>
<organism evidence="6">
    <name type="scientific">mine drainage metagenome</name>
    <dbReference type="NCBI Taxonomy" id="410659"/>
    <lineage>
        <taxon>unclassified sequences</taxon>
        <taxon>metagenomes</taxon>
        <taxon>ecological metagenomes</taxon>
    </lineage>
</organism>
<keyword evidence="3" id="KW-0804">Transcription</keyword>
<dbReference type="InterPro" id="IPR050707">
    <property type="entry name" value="HTH_MetabolicPath_Reg"/>
</dbReference>
<keyword evidence="1" id="KW-0805">Transcription regulation</keyword>
<dbReference type="PROSITE" id="PS51077">
    <property type="entry name" value="HTH_ICLR"/>
    <property type="match status" value="1"/>
</dbReference>
<dbReference type="Pfam" id="PF09339">
    <property type="entry name" value="HTH_IclR"/>
    <property type="match status" value="1"/>
</dbReference>
<evidence type="ECO:0000256" key="3">
    <source>
        <dbReference type="ARBA" id="ARBA00023163"/>
    </source>
</evidence>
<evidence type="ECO:0000313" key="6">
    <source>
        <dbReference type="EMBL" id="OIQ96767.1"/>
    </source>
</evidence>
<evidence type="ECO:0000256" key="2">
    <source>
        <dbReference type="ARBA" id="ARBA00023125"/>
    </source>
</evidence>
<gene>
    <name evidence="6" type="primary">pcaR_1</name>
    <name evidence="6" type="ORF">GALL_212280</name>
</gene>
<sequence length="273" mass="29593">MTHPRPAAGSSHGAGADKDRQFIAALARGLEVLRCFRACERHLGNQEFAARTGLPKPTISRLTHTLTELGYLQYSPSLGKYSLGAAVLSLSYPYLAGLDVRKVAQPLMQELAEYAQGTVSLGARDGDQHMVFLEICQGSQMFRMHLAVGQRVPHGTTAMGRACLAALPAAARDDLVARYREQTPKKEWPKVRAGILQAVKDYAAHGFCLSLGEWKEEVWAVGTAMVSNDGAQVLAFNVSGPAFNMSRERLLTDIGPRLTALRDRVLAATGGNF</sequence>
<dbReference type="Pfam" id="PF01614">
    <property type="entry name" value="IclR_C"/>
    <property type="match status" value="1"/>
</dbReference>
<feature type="domain" description="HTH iclR-type" evidence="4">
    <location>
        <begin position="23"/>
        <end position="85"/>
    </location>
</feature>
<dbReference type="Gene3D" id="3.30.450.40">
    <property type="match status" value="1"/>
</dbReference>
<accession>A0A1J5RXS3</accession>
<dbReference type="PROSITE" id="PS51078">
    <property type="entry name" value="ICLR_ED"/>
    <property type="match status" value="1"/>
</dbReference>
<dbReference type="InterPro" id="IPR036388">
    <property type="entry name" value="WH-like_DNA-bd_sf"/>
</dbReference>
<evidence type="ECO:0000256" key="1">
    <source>
        <dbReference type="ARBA" id="ARBA00023015"/>
    </source>
</evidence>
<evidence type="ECO:0000259" key="5">
    <source>
        <dbReference type="PROSITE" id="PS51078"/>
    </source>
</evidence>
<dbReference type="PANTHER" id="PTHR30136:SF33">
    <property type="entry name" value="TRANSCRIPTIONAL REGULATORY PROTEIN"/>
    <property type="match status" value="1"/>
</dbReference>
<dbReference type="SUPFAM" id="SSF55781">
    <property type="entry name" value="GAF domain-like"/>
    <property type="match status" value="1"/>
</dbReference>
<dbReference type="EMBL" id="MLJW01000143">
    <property type="protein sequence ID" value="OIQ96767.1"/>
    <property type="molecule type" value="Genomic_DNA"/>
</dbReference>
<dbReference type="Gene3D" id="1.10.10.10">
    <property type="entry name" value="Winged helix-like DNA-binding domain superfamily/Winged helix DNA-binding domain"/>
    <property type="match status" value="1"/>
</dbReference>
<proteinExistence type="predicted"/>
<feature type="domain" description="IclR-ED" evidence="5">
    <location>
        <begin position="86"/>
        <end position="271"/>
    </location>
</feature>
<dbReference type="GO" id="GO:0045892">
    <property type="term" value="P:negative regulation of DNA-templated transcription"/>
    <property type="evidence" value="ECO:0007669"/>
    <property type="project" value="TreeGrafter"/>
</dbReference>
<dbReference type="InterPro" id="IPR029016">
    <property type="entry name" value="GAF-like_dom_sf"/>
</dbReference>
<dbReference type="SMART" id="SM00346">
    <property type="entry name" value="HTH_ICLR"/>
    <property type="match status" value="1"/>
</dbReference>